<dbReference type="AlphaFoldDB" id="A0A0D9XSA1"/>
<dbReference type="STRING" id="77586.A0A0D9XSA1"/>
<sequence length="68" mass="6955">MAKHQADLVRCLRLPGAAVGRVCAAHDGRCVACYSMVRPSAIARVCGSRDERCLVCGAGGGGGGRVLL</sequence>
<dbReference type="eggNOG" id="KOG1705">
    <property type="taxonomic scope" value="Eukaryota"/>
</dbReference>
<dbReference type="GO" id="GO:0000398">
    <property type="term" value="P:mRNA splicing, via spliceosome"/>
    <property type="evidence" value="ECO:0007669"/>
    <property type="project" value="InterPro"/>
</dbReference>
<evidence type="ECO:0000313" key="2">
    <source>
        <dbReference type="EnsemblPlants" id="LPERR11G11290.1"/>
    </source>
</evidence>
<comment type="similarity">
    <text evidence="1">Belongs to the PHF5 family.</text>
</comment>
<protein>
    <submittedName>
        <fullName evidence="2">Uncharacterized protein</fullName>
    </submittedName>
</protein>
<dbReference type="EnsemblPlants" id="LPERR11G11290.1">
    <property type="protein sequence ID" value="LPERR11G11290.1"/>
    <property type="gene ID" value="LPERR11G11290"/>
</dbReference>
<evidence type="ECO:0000256" key="1">
    <source>
        <dbReference type="ARBA" id="ARBA00008626"/>
    </source>
</evidence>
<dbReference type="HOGENOM" id="CLU_110369_2_1_1"/>
<dbReference type="Proteomes" id="UP000032180">
    <property type="component" value="Chromosome 11"/>
</dbReference>
<dbReference type="InterPro" id="IPR005345">
    <property type="entry name" value="PHF5"/>
</dbReference>
<reference evidence="2" key="3">
    <citation type="submission" date="2015-04" db="UniProtKB">
        <authorList>
            <consortium name="EnsemblPlants"/>
        </authorList>
    </citation>
    <scope>IDENTIFICATION</scope>
</reference>
<proteinExistence type="inferred from homology"/>
<reference evidence="2 3" key="1">
    <citation type="submission" date="2012-08" db="EMBL/GenBank/DDBJ databases">
        <title>Oryza genome evolution.</title>
        <authorList>
            <person name="Wing R.A."/>
        </authorList>
    </citation>
    <scope>NUCLEOTIDE SEQUENCE</scope>
</reference>
<dbReference type="Gramene" id="LPERR11G11290.1">
    <property type="protein sequence ID" value="LPERR11G11290.1"/>
    <property type="gene ID" value="LPERR11G11290"/>
</dbReference>
<accession>A0A0D9XSA1</accession>
<name>A0A0D9XSA1_9ORYZ</name>
<keyword evidence="3" id="KW-1185">Reference proteome</keyword>
<organism evidence="2 3">
    <name type="scientific">Leersia perrieri</name>
    <dbReference type="NCBI Taxonomy" id="77586"/>
    <lineage>
        <taxon>Eukaryota</taxon>
        <taxon>Viridiplantae</taxon>
        <taxon>Streptophyta</taxon>
        <taxon>Embryophyta</taxon>
        <taxon>Tracheophyta</taxon>
        <taxon>Spermatophyta</taxon>
        <taxon>Magnoliopsida</taxon>
        <taxon>Liliopsida</taxon>
        <taxon>Poales</taxon>
        <taxon>Poaceae</taxon>
        <taxon>BOP clade</taxon>
        <taxon>Oryzoideae</taxon>
        <taxon>Oryzeae</taxon>
        <taxon>Oryzinae</taxon>
        <taxon>Leersia</taxon>
    </lineage>
</organism>
<evidence type="ECO:0000313" key="3">
    <source>
        <dbReference type="Proteomes" id="UP000032180"/>
    </source>
</evidence>
<reference evidence="3" key="2">
    <citation type="submission" date="2013-12" db="EMBL/GenBank/DDBJ databases">
        <authorList>
            <person name="Yu Y."/>
            <person name="Lee S."/>
            <person name="de Baynast K."/>
            <person name="Wissotski M."/>
            <person name="Liu L."/>
            <person name="Talag J."/>
            <person name="Goicoechea J."/>
            <person name="Angelova A."/>
            <person name="Jetty R."/>
            <person name="Kudrna D."/>
            <person name="Golser W."/>
            <person name="Rivera L."/>
            <person name="Zhang J."/>
            <person name="Wing R."/>
        </authorList>
    </citation>
    <scope>NUCLEOTIDE SEQUENCE</scope>
</reference>
<dbReference type="PANTHER" id="PTHR13120">
    <property type="entry name" value="PHD FINGER-LIKE DOMAIN-CONTAINING PROTEIN 5A"/>
    <property type="match status" value="1"/>
</dbReference>
<dbReference type="Pfam" id="PF03660">
    <property type="entry name" value="PHF5"/>
    <property type="match status" value="1"/>
</dbReference>